<protein>
    <submittedName>
        <fullName evidence="2">68 kDa protein</fullName>
    </submittedName>
</protein>
<reference evidence="2" key="1">
    <citation type="journal article" date="2015" name="Plant Pathol.">
        <title>Characterisation of the first two viruses described from wild populations of hammer orchids (Drakaea spp.) in Australia.</title>
        <authorList>
            <person name="Ong J.W.L."/>
            <person name="Phillips R.D."/>
            <person name="Dixon K.W."/>
            <person name="Jones M.G.K."/>
            <person name="Wylie S.J."/>
        </authorList>
    </citation>
    <scope>NUCLEOTIDE SEQUENCE</scope>
    <source>
        <strain evidence="2">Capel</strain>
    </source>
</reference>
<feature type="compositionally biased region" description="Low complexity" evidence="1">
    <location>
        <begin position="190"/>
        <end position="207"/>
    </location>
</feature>
<evidence type="ECO:0000313" key="2">
    <source>
        <dbReference type="EMBL" id="AKH39764.1"/>
    </source>
</evidence>
<feature type="region of interest" description="Disordered" evidence="1">
    <location>
        <begin position="303"/>
        <end position="407"/>
    </location>
</feature>
<feature type="compositionally biased region" description="Low complexity" evidence="1">
    <location>
        <begin position="38"/>
        <end position="59"/>
    </location>
</feature>
<accession>A0A0F7KLB6</accession>
<feature type="compositionally biased region" description="Low complexity" evidence="1">
    <location>
        <begin position="386"/>
        <end position="405"/>
    </location>
</feature>
<feature type="compositionally biased region" description="Low complexity" evidence="1">
    <location>
        <begin position="595"/>
        <end position="607"/>
    </location>
</feature>
<name>A0A0F7KLB6_9VIRU</name>
<feature type="region of interest" description="Disordered" evidence="1">
    <location>
        <begin position="129"/>
        <end position="148"/>
    </location>
</feature>
<feature type="region of interest" description="Disordered" evidence="1">
    <location>
        <begin position="177"/>
        <end position="242"/>
    </location>
</feature>
<feature type="compositionally biased region" description="Low complexity" evidence="1">
    <location>
        <begin position="574"/>
        <end position="584"/>
    </location>
</feature>
<feature type="compositionally biased region" description="Low complexity" evidence="1">
    <location>
        <begin position="137"/>
        <end position="147"/>
    </location>
</feature>
<proteinExistence type="predicted"/>
<feature type="compositionally biased region" description="Polar residues" evidence="1">
    <location>
        <begin position="1"/>
        <end position="17"/>
    </location>
</feature>
<feature type="region of interest" description="Disordered" evidence="1">
    <location>
        <begin position="1"/>
        <end position="67"/>
    </location>
</feature>
<organism evidence="2">
    <name type="scientific">Donkey orchid symptomless virus</name>
    <dbReference type="NCBI Taxonomy" id="1400526"/>
    <lineage>
        <taxon>Viruses</taxon>
        <taxon>Riboviria</taxon>
        <taxon>Orthornavirae</taxon>
        <taxon>Kitrinoviricota</taxon>
        <taxon>Alsuviricetes</taxon>
        <taxon>Tymovirales</taxon>
        <taxon>Alphaflexiviridae</taxon>
        <taxon>Platypuvirus</taxon>
        <taxon>Platypuvirus asinorchis</taxon>
    </lineage>
</organism>
<evidence type="ECO:0000256" key="1">
    <source>
        <dbReference type="SAM" id="MobiDB-lite"/>
    </source>
</evidence>
<gene>
    <name evidence="2" type="primary">ORF1</name>
</gene>
<feature type="compositionally biased region" description="Polar residues" evidence="1">
    <location>
        <begin position="303"/>
        <end position="319"/>
    </location>
</feature>
<feature type="compositionally biased region" description="Low complexity" evidence="1">
    <location>
        <begin position="322"/>
        <end position="347"/>
    </location>
</feature>
<feature type="region of interest" description="Disordered" evidence="1">
    <location>
        <begin position="529"/>
        <end position="607"/>
    </location>
</feature>
<sequence>MSCYLNNTPLSKMSTSKRSSKPATAPSMMRPSEKLGKQTPTTLMTPQSLSSPSSGSQLSRATRPPSSIAMEKTRLLRHTFSAVFAGSSEVLAASASSNQQSSSTLAMTLTPHMKSSTLILQPRTYIDSLRPPPQTTSSHSNIPSPSSRTLFTTTVPVSSWIFSNTIPVFGSFMPPSSSQSKSCTNTPPSTRDFTPLNTTTTTSSPTFPSRPPPALTRKILTASPGSSTPRSLEGKFGSPAPSWKRWERTTSYISCEETFCHKNGVCSNILHSSNCPRYTASAGTTPPGPFQKRWCKCYCCTRTPSKKSATSTSGQSYDNRSQRTPLMTTTLTPSPSSPTTCSSQPASVDIPTRSRSRMPASSGECPATAWTSSSAPLPPSRGPTGSKSISASSSSNRSTTPSKPSASYRTTYQLLCTLPSKVGTSQTSLMTSSSKSAARSLQWAQVPSQGTQCPYRIVEQTEWETRFVHLMQWSFHHQAYTRICSLSSHPSASGAIRDWTLCSNSRISRSKAITTLRALGFFRRKQGNRIHAPSQLKTHTQEWRQKPTSTSPSAIMGHLPSPPSAHGAQPTSPPTSTGTASVSSDDGKPTLASNSGSTSAQESETTSTTTMLIYPALDLLACDECTPWE</sequence>
<dbReference type="EMBL" id="KP760463">
    <property type="protein sequence ID" value="AKH39764.1"/>
    <property type="molecule type" value="Genomic_RNA"/>
</dbReference>